<reference evidence="3" key="2">
    <citation type="submission" date="2020-10" db="UniProtKB">
        <authorList>
            <consortium name="WormBaseParasite"/>
        </authorList>
    </citation>
    <scope>IDENTIFICATION</scope>
</reference>
<dbReference type="WBParaSite" id="Pan_g11256.t1">
    <property type="protein sequence ID" value="Pan_g11256.t1"/>
    <property type="gene ID" value="Pan_g11256"/>
</dbReference>
<organism evidence="2 3">
    <name type="scientific">Panagrellus redivivus</name>
    <name type="common">Microworm</name>
    <dbReference type="NCBI Taxonomy" id="6233"/>
    <lineage>
        <taxon>Eukaryota</taxon>
        <taxon>Metazoa</taxon>
        <taxon>Ecdysozoa</taxon>
        <taxon>Nematoda</taxon>
        <taxon>Chromadorea</taxon>
        <taxon>Rhabditida</taxon>
        <taxon>Tylenchina</taxon>
        <taxon>Panagrolaimomorpha</taxon>
        <taxon>Panagrolaimoidea</taxon>
        <taxon>Panagrolaimidae</taxon>
        <taxon>Panagrellus</taxon>
    </lineage>
</organism>
<proteinExistence type="predicted"/>
<feature type="compositionally biased region" description="Low complexity" evidence="1">
    <location>
        <begin position="103"/>
        <end position="119"/>
    </location>
</feature>
<feature type="region of interest" description="Disordered" evidence="1">
    <location>
        <begin position="98"/>
        <end position="119"/>
    </location>
</feature>
<evidence type="ECO:0000313" key="2">
    <source>
        <dbReference type="Proteomes" id="UP000492821"/>
    </source>
</evidence>
<dbReference type="Proteomes" id="UP000492821">
    <property type="component" value="Unassembled WGS sequence"/>
</dbReference>
<dbReference type="AlphaFoldDB" id="A0A7E4UQI3"/>
<protein>
    <submittedName>
        <fullName evidence="3">Tudor domain-containing protein</fullName>
    </submittedName>
</protein>
<name>A0A7E4UQI3_PANRE</name>
<evidence type="ECO:0000256" key="1">
    <source>
        <dbReference type="SAM" id="MobiDB-lite"/>
    </source>
</evidence>
<reference evidence="2" key="1">
    <citation type="journal article" date="2013" name="Genetics">
        <title>The draft genome and transcriptome of Panagrellus redivivus are shaped by the harsh demands of a free-living lifestyle.</title>
        <authorList>
            <person name="Srinivasan J."/>
            <person name="Dillman A.R."/>
            <person name="Macchietto M.G."/>
            <person name="Heikkinen L."/>
            <person name="Lakso M."/>
            <person name="Fracchia K.M."/>
            <person name="Antoshechkin I."/>
            <person name="Mortazavi A."/>
            <person name="Wong G."/>
            <person name="Sternberg P.W."/>
        </authorList>
    </citation>
    <scope>NUCLEOTIDE SEQUENCE [LARGE SCALE GENOMIC DNA]</scope>
    <source>
        <strain evidence="2">MT8872</strain>
    </source>
</reference>
<accession>A0A7E4UQI3</accession>
<keyword evidence="2" id="KW-1185">Reference proteome</keyword>
<sequence>MRDSPNFIHFTDRGVVGIVDAWVLAAFQSNRHSFAVCVCNRRLPVRRRLHIHSRQQSSVTTPQPASYQLQITAMTSSSRKASFAKYLRSLVPRHGAVRPKNCSAASSSSSLTSHPSSSSLDMPVLTDTAAILDNPFRLWQLRHCQAPTATIVGNRLNRVTSLDVRRVPFGERLDLSPDVETVTFAGTVYYVHPSGHVRLLARFIDDSNVELLVEEQWSSKDVLALQEIISMFRYSVEELTLDAPVIELIIASLSMIDLDRWYAFLCFMKAVNNHDMHLAIERSHSTSSSPTNTGELYFPQCREIVIRTTEADSNHLARIIDYGVRSKLVVDRTKLESLKVIITDVRGDQEKRELNRNLYHFRCWCGSAGFDDRYRQQFVLEGL</sequence>
<evidence type="ECO:0000313" key="3">
    <source>
        <dbReference type="WBParaSite" id="Pan_g11256.t1"/>
    </source>
</evidence>